<keyword evidence="2" id="KW-0732">Signal</keyword>
<evidence type="ECO:0000313" key="3">
    <source>
        <dbReference type="EnsemblPlants" id="QL06p042147:mrna"/>
    </source>
</evidence>
<keyword evidence="4" id="KW-1185">Reference proteome</keyword>
<name>A0A7N2M0Q2_QUELO</name>
<sequence length="123" mass="14050">MAQSKLISAFLFLVFILSQQIQSIEGRHLREGKKSNESQTLQTQTKIYETESIIHGDVLHGDDKSNEEITSESTPTPPTVRESQLPPPPNRGVDDFRPTAPGEKRFPGMRRQPRRNFLEDFPF</sequence>
<reference evidence="3 4" key="1">
    <citation type="journal article" date="2016" name="G3 (Bethesda)">
        <title>First Draft Assembly and Annotation of the Genome of a California Endemic Oak Quercus lobata Nee (Fagaceae).</title>
        <authorList>
            <person name="Sork V.L."/>
            <person name="Fitz-Gibbon S.T."/>
            <person name="Puiu D."/>
            <person name="Crepeau M."/>
            <person name="Gugger P.F."/>
            <person name="Sherman R."/>
            <person name="Stevens K."/>
            <person name="Langley C.H."/>
            <person name="Pellegrini M."/>
            <person name="Salzberg S.L."/>
        </authorList>
    </citation>
    <scope>NUCLEOTIDE SEQUENCE [LARGE SCALE GENOMIC DNA]</scope>
    <source>
        <strain evidence="3 4">cv. SW786</strain>
    </source>
</reference>
<dbReference type="AlphaFoldDB" id="A0A7N2M0Q2"/>
<feature type="signal peptide" evidence="2">
    <location>
        <begin position="1"/>
        <end position="26"/>
    </location>
</feature>
<feature type="compositionally biased region" description="Low complexity" evidence="1">
    <location>
        <begin position="71"/>
        <end position="83"/>
    </location>
</feature>
<dbReference type="Gramene" id="QL06p042147:mrna">
    <property type="protein sequence ID" value="QL06p042147:mrna"/>
    <property type="gene ID" value="QL06p042147"/>
</dbReference>
<proteinExistence type="predicted"/>
<dbReference type="EnsemblPlants" id="QL06p042147:mrna">
    <property type="protein sequence ID" value="QL06p042147:mrna"/>
    <property type="gene ID" value="QL06p042147"/>
</dbReference>
<reference evidence="3" key="2">
    <citation type="submission" date="2021-01" db="UniProtKB">
        <authorList>
            <consortium name="EnsemblPlants"/>
        </authorList>
    </citation>
    <scope>IDENTIFICATION</scope>
</reference>
<feature type="chain" id="PRO_5029835667" evidence="2">
    <location>
        <begin position="27"/>
        <end position="123"/>
    </location>
</feature>
<protein>
    <submittedName>
        <fullName evidence="3">Uncharacterized protein</fullName>
    </submittedName>
</protein>
<evidence type="ECO:0000256" key="1">
    <source>
        <dbReference type="SAM" id="MobiDB-lite"/>
    </source>
</evidence>
<dbReference type="Proteomes" id="UP000594261">
    <property type="component" value="Chromosome 6"/>
</dbReference>
<feature type="compositionally biased region" description="Basic and acidic residues" evidence="1">
    <location>
        <begin position="92"/>
        <end position="106"/>
    </location>
</feature>
<organism evidence="3 4">
    <name type="scientific">Quercus lobata</name>
    <name type="common">Valley oak</name>
    <dbReference type="NCBI Taxonomy" id="97700"/>
    <lineage>
        <taxon>Eukaryota</taxon>
        <taxon>Viridiplantae</taxon>
        <taxon>Streptophyta</taxon>
        <taxon>Embryophyta</taxon>
        <taxon>Tracheophyta</taxon>
        <taxon>Spermatophyta</taxon>
        <taxon>Magnoliopsida</taxon>
        <taxon>eudicotyledons</taxon>
        <taxon>Gunneridae</taxon>
        <taxon>Pentapetalae</taxon>
        <taxon>rosids</taxon>
        <taxon>fabids</taxon>
        <taxon>Fagales</taxon>
        <taxon>Fagaceae</taxon>
        <taxon>Quercus</taxon>
    </lineage>
</organism>
<accession>A0A7N2M0Q2</accession>
<evidence type="ECO:0000313" key="4">
    <source>
        <dbReference type="Proteomes" id="UP000594261"/>
    </source>
</evidence>
<feature type="compositionally biased region" description="Basic and acidic residues" evidence="1">
    <location>
        <begin position="54"/>
        <end position="67"/>
    </location>
</feature>
<dbReference type="EMBL" id="LRBV02000006">
    <property type="status" value="NOT_ANNOTATED_CDS"/>
    <property type="molecule type" value="Genomic_DNA"/>
</dbReference>
<dbReference type="InParanoid" id="A0A7N2M0Q2"/>
<evidence type="ECO:0000256" key="2">
    <source>
        <dbReference type="SAM" id="SignalP"/>
    </source>
</evidence>
<feature type="region of interest" description="Disordered" evidence="1">
    <location>
        <begin position="54"/>
        <end position="123"/>
    </location>
</feature>